<dbReference type="Proteomes" id="UP000799537">
    <property type="component" value="Unassembled WGS sequence"/>
</dbReference>
<evidence type="ECO:0000256" key="4">
    <source>
        <dbReference type="ARBA" id="ARBA00022705"/>
    </source>
</evidence>
<feature type="compositionally biased region" description="Basic and acidic residues" evidence="14">
    <location>
        <begin position="240"/>
        <end position="251"/>
    </location>
</feature>
<dbReference type="PANTHER" id="PTHR45674:SF4">
    <property type="entry name" value="DNA LIGASE 1"/>
    <property type="match status" value="1"/>
</dbReference>
<dbReference type="CDD" id="cd07900">
    <property type="entry name" value="Adenylation_DNA_ligase_I_Euk"/>
    <property type="match status" value="1"/>
</dbReference>
<dbReference type="Gene3D" id="3.30.1490.70">
    <property type="match status" value="1"/>
</dbReference>
<dbReference type="InterPro" id="IPR012308">
    <property type="entry name" value="DNA_ligase_ATP-dep_N"/>
</dbReference>
<dbReference type="FunFam" id="1.10.3260.10:FF:000004">
    <property type="entry name" value="DNA ligase"/>
    <property type="match status" value="1"/>
</dbReference>
<dbReference type="InterPro" id="IPR012309">
    <property type="entry name" value="DNA_ligase_ATP-dep_C"/>
</dbReference>
<evidence type="ECO:0000256" key="2">
    <source>
        <dbReference type="ARBA" id="ARBA00022598"/>
    </source>
</evidence>
<comment type="catalytic activity">
    <reaction evidence="11 12">
        <text>ATP + (deoxyribonucleotide)n-3'-hydroxyl + 5'-phospho-(deoxyribonucleotide)m = (deoxyribonucleotide)n+m + AMP + diphosphate.</text>
        <dbReference type="EC" id="6.5.1.1"/>
    </reaction>
</comment>
<feature type="compositionally biased region" description="Basic and acidic residues" evidence="14">
    <location>
        <begin position="912"/>
        <end position="927"/>
    </location>
</feature>
<dbReference type="RefSeq" id="XP_033660012.1">
    <property type="nucleotide sequence ID" value="XM_033814651.1"/>
</dbReference>
<gene>
    <name evidence="16" type="ORF">M409DRAFT_61079</name>
</gene>
<dbReference type="InterPro" id="IPR012340">
    <property type="entry name" value="NA-bd_OB-fold"/>
</dbReference>
<keyword evidence="10" id="KW-0131">Cell cycle</keyword>
<feature type="compositionally biased region" description="Acidic residues" evidence="14">
    <location>
        <begin position="98"/>
        <end position="108"/>
    </location>
</feature>
<feature type="compositionally biased region" description="Basic and acidic residues" evidence="14">
    <location>
        <begin position="210"/>
        <end position="220"/>
    </location>
</feature>
<dbReference type="EC" id="6.5.1.1" evidence="12"/>
<keyword evidence="6 12" id="KW-0227">DNA damage</keyword>
<evidence type="ECO:0000256" key="13">
    <source>
        <dbReference type="RuleBase" id="RU004196"/>
    </source>
</evidence>
<evidence type="ECO:0000256" key="12">
    <source>
        <dbReference type="RuleBase" id="RU000617"/>
    </source>
</evidence>
<dbReference type="Gene3D" id="2.40.50.140">
    <property type="entry name" value="Nucleic acid-binding proteins"/>
    <property type="match status" value="1"/>
</dbReference>
<name>A0A6A6BX14_ZASCE</name>
<accession>A0A6A6BX14</accession>
<feature type="domain" description="ATP-dependent DNA ligase family profile" evidence="15">
    <location>
        <begin position="658"/>
        <end position="795"/>
    </location>
</feature>
<protein>
    <recommendedName>
        <fullName evidence="12">DNA ligase</fullName>
        <ecNumber evidence="12">6.5.1.1</ecNumber>
    </recommendedName>
</protein>
<dbReference type="GO" id="GO:0051301">
    <property type="term" value="P:cell division"/>
    <property type="evidence" value="ECO:0007669"/>
    <property type="project" value="UniProtKB-KW"/>
</dbReference>
<feature type="compositionally biased region" description="Acidic residues" evidence="14">
    <location>
        <begin position="223"/>
        <end position="239"/>
    </location>
</feature>
<dbReference type="FunFam" id="2.40.50.140:FF:000062">
    <property type="entry name" value="DNA ligase"/>
    <property type="match status" value="1"/>
</dbReference>
<evidence type="ECO:0000256" key="1">
    <source>
        <dbReference type="ARBA" id="ARBA00007572"/>
    </source>
</evidence>
<dbReference type="Pfam" id="PF01068">
    <property type="entry name" value="DNA_ligase_A_M"/>
    <property type="match status" value="2"/>
</dbReference>
<evidence type="ECO:0000256" key="9">
    <source>
        <dbReference type="ARBA" id="ARBA00023204"/>
    </source>
</evidence>
<dbReference type="Pfam" id="PF04675">
    <property type="entry name" value="DNA_ligase_A_N"/>
    <property type="match status" value="1"/>
</dbReference>
<dbReference type="GO" id="GO:0005739">
    <property type="term" value="C:mitochondrion"/>
    <property type="evidence" value="ECO:0007669"/>
    <property type="project" value="TreeGrafter"/>
</dbReference>
<evidence type="ECO:0000256" key="11">
    <source>
        <dbReference type="ARBA" id="ARBA00034003"/>
    </source>
</evidence>
<keyword evidence="8 12" id="KW-0233">DNA recombination</keyword>
<dbReference type="SUPFAM" id="SSF50249">
    <property type="entry name" value="Nucleic acid-binding proteins"/>
    <property type="match status" value="1"/>
</dbReference>
<evidence type="ECO:0000256" key="10">
    <source>
        <dbReference type="ARBA" id="ARBA00023306"/>
    </source>
</evidence>
<dbReference type="GO" id="GO:0005634">
    <property type="term" value="C:nucleus"/>
    <property type="evidence" value="ECO:0007669"/>
    <property type="project" value="TreeGrafter"/>
</dbReference>
<dbReference type="SUPFAM" id="SSF56091">
    <property type="entry name" value="DNA ligase/mRNA capping enzyme, catalytic domain"/>
    <property type="match status" value="1"/>
</dbReference>
<dbReference type="GO" id="GO:0006281">
    <property type="term" value="P:DNA repair"/>
    <property type="evidence" value="ECO:0007669"/>
    <property type="project" value="UniProtKB-KW"/>
</dbReference>
<comment type="similarity">
    <text evidence="1 13">Belongs to the ATP-dependent DNA ligase family.</text>
</comment>
<keyword evidence="5 12" id="KW-0547">Nucleotide-binding</keyword>
<feature type="compositionally biased region" description="Basic residues" evidence="14">
    <location>
        <begin position="124"/>
        <end position="136"/>
    </location>
</feature>
<dbReference type="InterPro" id="IPR036599">
    <property type="entry name" value="DNA_ligase_N_sf"/>
</dbReference>
<dbReference type="Pfam" id="PF04679">
    <property type="entry name" value="DNA_ligase_A_C"/>
    <property type="match status" value="1"/>
</dbReference>
<dbReference type="InterPro" id="IPR016059">
    <property type="entry name" value="DNA_ligase_ATP-dep_CS"/>
</dbReference>
<evidence type="ECO:0000313" key="16">
    <source>
        <dbReference type="EMBL" id="KAF2159123.1"/>
    </source>
</evidence>
<dbReference type="OrthoDB" id="206088at2759"/>
<evidence type="ECO:0000256" key="5">
    <source>
        <dbReference type="ARBA" id="ARBA00022741"/>
    </source>
</evidence>
<keyword evidence="7 12" id="KW-0067">ATP-binding</keyword>
<evidence type="ECO:0000256" key="7">
    <source>
        <dbReference type="ARBA" id="ARBA00022840"/>
    </source>
</evidence>
<feature type="region of interest" description="Disordered" evidence="14">
    <location>
        <begin position="1"/>
        <end position="264"/>
    </location>
</feature>
<dbReference type="GO" id="GO:0003677">
    <property type="term" value="F:DNA binding"/>
    <property type="evidence" value="ECO:0007669"/>
    <property type="project" value="InterPro"/>
</dbReference>
<evidence type="ECO:0000256" key="3">
    <source>
        <dbReference type="ARBA" id="ARBA00022618"/>
    </source>
</evidence>
<dbReference type="NCBIfam" id="TIGR00574">
    <property type="entry name" value="dnl1"/>
    <property type="match status" value="1"/>
</dbReference>
<dbReference type="GeneID" id="54567923"/>
<dbReference type="CDD" id="cd07969">
    <property type="entry name" value="OBF_DNA_ligase_I"/>
    <property type="match status" value="1"/>
</dbReference>
<dbReference type="EMBL" id="ML993642">
    <property type="protein sequence ID" value="KAF2159123.1"/>
    <property type="molecule type" value="Genomic_DNA"/>
</dbReference>
<evidence type="ECO:0000313" key="17">
    <source>
        <dbReference type="Proteomes" id="UP000799537"/>
    </source>
</evidence>
<feature type="compositionally biased region" description="Basic and acidic residues" evidence="14">
    <location>
        <begin position="31"/>
        <end position="41"/>
    </location>
</feature>
<dbReference type="GO" id="GO:0071897">
    <property type="term" value="P:DNA biosynthetic process"/>
    <property type="evidence" value="ECO:0007669"/>
    <property type="project" value="InterPro"/>
</dbReference>
<dbReference type="FunFam" id="3.30.470.30:FF:000016">
    <property type="entry name" value="DNA ligase"/>
    <property type="match status" value="1"/>
</dbReference>
<dbReference type="Gene3D" id="1.10.3260.10">
    <property type="entry name" value="DNA ligase, ATP-dependent, N-terminal domain"/>
    <property type="match status" value="1"/>
</dbReference>
<dbReference type="GO" id="GO:0005524">
    <property type="term" value="F:ATP binding"/>
    <property type="evidence" value="ECO:0007669"/>
    <property type="project" value="UniProtKB-KW"/>
</dbReference>
<dbReference type="InterPro" id="IPR000977">
    <property type="entry name" value="DNA_ligase_ATP-dep"/>
</dbReference>
<keyword evidence="2 12" id="KW-0436">Ligase</keyword>
<evidence type="ECO:0000256" key="14">
    <source>
        <dbReference type="SAM" id="MobiDB-lite"/>
    </source>
</evidence>
<dbReference type="GO" id="GO:0003910">
    <property type="term" value="F:DNA ligase (ATP) activity"/>
    <property type="evidence" value="ECO:0007669"/>
    <property type="project" value="UniProtKB-EC"/>
</dbReference>
<feature type="compositionally biased region" description="Basic and acidic residues" evidence="14">
    <location>
        <begin position="186"/>
        <end position="201"/>
    </location>
</feature>
<evidence type="ECO:0000259" key="15">
    <source>
        <dbReference type="PROSITE" id="PS50160"/>
    </source>
</evidence>
<dbReference type="InterPro" id="IPR050191">
    <property type="entry name" value="ATP-dep_DNA_ligase"/>
</dbReference>
<keyword evidence="17" id="KW-1185">Reference proteome</keyword>
<dbReference type="InterPro" id="IPR012310">
    <property type="entry name" value="DNA_ligase_ATP-dep_cent"/>
</dbReference>
<organism evidence="16 17">
    <name type="scientific">Zasmidium cellare ATCC 36951</name>
    <dbReference type="NCBI Taxonomy" id="1080233"/>
    <lineage>
        <taxon>Eukaryota</taxon>
        <taxon>Fungi</taxon>
        <taxon>Dikarya</taxon>
        <taxon>Ascomycota</taxon>
        <taxon>Pezizomycotina</taxon>
        <taxon>Dothideomycetes</taxon>
        <taxon>Dothideomycetidae</taxon>
        <taxon>Mycosphaerellales</taxon>
        <taxon>Mycosphaerellaceae</taxon>
        <taxon>Zasmidium</taxon>
    </lineage>
</organism>
<keyword evidence="3" id="KW-0132">Cell division</keyword>
<dbReference type="PROSITE" id="PS00697">
    <property type="entry name" value="DNA_LIGASE_A1"/>
    <property type="match status" value="1"/>
</dbReference>
<evidence type="ECO:0000256" key="6">
    <source>
        <dbReference type="ARBA" id="ARBA00022763"/>
    </source>
</evidence>
<dbReference type="SUPFAM" id="SSF117018">
    <property type="entry name" value="ATP-dependent DNA ligase DNA-binding domain"/>
    <property type="match status" value="1"/>
</dbReference>
<reference evidence="16" key="1">
    <citation type="journal article" date="2020" name="Stud. Mycol.">
        <title>101 Dothideomycetes genomes: a test case for predicting lifestyles and emergence of pathogens.</title>
        <authorList>
            <person name="Haridas S."/>
            <person name="Albert R."/>
            <person name="Binder M."/>
            <person name="Bloem J."/>
            <person name="Labutti K."/>
            <person name="Salamov A."/>
            <person name="Andreopoulos B."/>
            <person name="Baker S."/>
            <person name="Barry K."/>
            <person name="Bills G."/>
            <person name="Bluhm B."/>
            <person name="Cannon C."/>
            <person name="Castanera R."/>
            <person name="Culley D."/>
            <person name="Daum C."/>
            <person name="Ezra D."/>
            <person name="Gonzalez J."/>
            <person name="Henrissat B."/>
            <person name="Kuo A."/>
            <person name="Liang C."/>
            <person name="Lipzen A."/>
            <person name="Lutzoni F."/>
            <person name="Magnuson J."/>
            <person name="Mondo S."/>
            <person name="Nolan M."/>
            <person name="Ohm R."/>
            <person name="Pangilinan J."/>
            <person name="Park H.-J."/>
            <person name="Ramirez L."/>
            <person name="Alfaro M."/>
            <person name="Sun H."/>
            <person name="Tritt A."/>
            <person name="Yoshinaga Y."/>
            <person name="Zwiers L.-H."/>
            <person name="Turgeon B."/>
            <person name="Goodwin S."/>
            <person name="Spatafora J."/>
            <person name="Crous P."/>
            <person name="Grigoriev I."/>
        </authorList>
    </citation>
    <scope>NUCLEOTIDE SEQUENCE</scope>
    <source>
        <strain evidence="16">ATCC 36951</strain>
    </source>
</reference>
<dbReference type="AlphaFoldDB" id="A0A6A6BX14"/>
<dbReference type="GO" id="GO:0006310">
    <property type="term" value="P:DNA recombination"/>
    <property type="evidence" value="ECO:0007669"/>
    <property type="project" value="UniProtKB-KW"/>
</dbReference>
<feature type="region of interest" description="Disordered" evidence="14">
    <location>
        <begin position="897"/>
        <end position="933"/>
    </location>
</feature>
<dbReference type="Gene3D" id="3.30.470.30">
    <property type="entry name" value="DNA ligase/mRNA capping enzyme"/>
    <property type="match status" value="1"/>
</dbReference>
<proteinExistence type="inferred from homology"/>
<keyword evidence="9 12" id="KW-0234">DNA repair</keyword>
<dbReference type="PROSITE" id="PS00333">
    <property type="entry name" value="DNA_LIGASE_A2"/>
    <property type="match status" value="1"/>
</dbReference>
<keyword evidence="4" id="KW-0235">DNA replication</keyword>
<evidence type="ECO:0000256" key="8">
    <source>
        <dbReference type="ARBA" id="ARBA00023172"/>
    </source>
</evidence>
<sequence>MAPKQATLGKFFGNPGGPKAEPQQSKLKFSSKPESKTKTKEEGDEEESKPQTNGTNGHAKTEDVDMEDAGPVKGEDSDDAVIIKDEPASSNKRRASQDEGDASEDNDEPPSKKQRQSANGTKKGVAKKSTARGKKKIVVEDDASEDGVDDEPVAKKSKPSSKAKAEDEKPSKSTAKKPTDEDGDDEGRKKTSTKVEPESKASPKATAPTEVKDDSDRNSNEEAASDSEAEAEESDEEDIKPEAAAKAREKVQTTLKSTGKDPYPDWKAGDPVPYAALCTTFSKIEMTTKRLEILAHCAAFLRQVVRLTPDDLLPTVHLMVGKLAADYAGIELGIGESLIMKAIGETTGRSLKIIKEDQQKIGDLGLVAAKSRSNQPTMFKPKPLTVRAVHEGLMKIATVEGSGSQQRKVDGIKKLLSSADVNLAKGQTVDINKDKGGPSESKFIIRALEGKMRLGLADKNLQVAIAHAMTAHAVAQDGKKIPSEDELKKGEEIFKAVYNELPAYEVIVPALLEHGIWNLRKSLKLRPGVPLKPMLAKPTKSIGEVLDRFEGKDFTCEYKYDGERAQIHFVAHDADLDFATTVAPEAGKSDRGISNIFSRNSEDLSKKYPDILQKLPTWVKKGTKSFVLDCETVAWDTEKKHVLPFQQLMTRKKKDVKAEDIKVKVCVFAFDILYLNGEALVNKPFRERRDAMYSAFDEVEGEFAFAQYGNTREIEEIQTLLDESIKASCEGLMVKMLDGVESHYEPSRRSQNWLKVKKDYLAGAGDSLDLVVLGAYYGKGKRTNWYGAFHLACYNTSSEQYETVCNIGTGFSEALLAELYDTLSPLAIDRAKPFYDHSSGKNDQPDVWFEPKYVWEVKTADLTLSPRYRAAASEFGSDGTHKGVSLRFPRFIRVRDDKKPEEATSSRQVAEMYRKQESVGKDKKPAVDDDFEY</sequence>
<feature type="compositionally biased region" description="Acidic residues" evidence="14">
    <location>
        <begin position="140"/>
        <end position="151"/>
    </location>
</feature>
<dbReference type="GO" id="GO:1903461">
    <property type="term" value="P:Okazaki fragment processing involved in mitotic DNA replication"/>
    <property type="evidence" value="ECO:0007669"/>
    <property type="project" value="TreeGrafter"/>
</dbReference>
<dbReference type="PROSITE" id="PS50160">
    <property type="entry name" value="DNA_LIGASE_A3"/>
    <property type="match status" value="1"/>
</dbReference>
<dbReference type="PANTHER" id="PTHR45674">
    <property type="entry name" value="DNA LIGASE 1/3 FAMILY MEMBER"/>
    <property type="match status" value="1"/>
</dbReference>